<evidence type="ECO:0000259" key="1">
    <source>
        <dbReference type="Pfam" id="PF01609"/>
    </source>
</evidence>
<sequence>MFFKKSKDDSFIFTTKSKKDRYTRTKNYEKLKIKIKSGNLTKAHLNNKGYNKYLVLSDSQTTISIDEDKYNYDSSFDGLKGFVTNDFSLNPTQIIEHYTNLWHIERAFRISKTDLKIRSIYHRLEHRIYSHILISFVAYTVYKEFDRKLKINNISIKRKNAIGFIKSMYGIVHDNEISLLELSPEQEQIYKLFY</sequence>
<dbReference type="InterPro" id="IPR002559">
    <property type="entry name" value="Transposase_11"/>
</dbReference>
<dbReference type="EMBL" id="CP060693">
    <property type="protein sequence ID" value="QNM91213.1"/>
    <property type="molecule type" value="Genomic_DNA"/>
</dbReference>
<dbReference type="InterPro" id="IPR012337">
    <property type="entry name" value="RNaseH-like_sf"/>
</dbReference>
<accession>A0A7G9LRG4</accession>
<dbReference type="Pfam" id="PF01609">
    <property type="entry name" value="DDE_Tnp_1"/>
    <property type="match status" value="1"/>
</dbReference>
<dbReference type="GO" id="GO:0004803">
    <property type="term" value="F:transposase activity"/>
    <property type="evidence" value="ECO:0007669"/>
    <property type="project" value="InterPro"/>
</dbReference>
<feature type="domain" description="Transposase IS4-like" evidence="1">
    <location>
        <begin position="22"/>
        <end position="140"/>
    </location>
</feature>
<proteinExistence type="predicted"/>
<evidence type="ECO:0000313" key="3">
    <source>
        <dbReference type="Proteomes" id="UP000515842"/>
    </source>
</evidence>
<reference evidence="2 3" key="1">
    <citation type="journal article" date="2020" name="Front. Microbiol.">
        <title>Genomic Analysis and Antimicrobial Resistance of Aliarcobacter cryaerophilus Strains From German Water Poultry.</title>
        <authorList>
            <person name="Muller E."/>
            <person name="Hotzel H."/>
            <person name="Ahlers C."/>
            <person name="Hanel I."/>
            <person name="Tomaso H."/>
            <person name="Abdel-Glil M.Y."/>
        </authorList>
    </citation>
    <scope>NUCLEOTIDE SEQUENCE [LARGE SCALE GENOMIC DNA]</scope>
    <source>
        <strain evidence="2 3">16CS1285-4</strain>
    </source>
</reference>
<dbReference type="AlphaFoldDB" id="A0A7G9LRG4"/>
<dbReference type="GO" id="GO:0006313">
    <property type="term" value="P:DNA transposition"/>
    <property type="evidence" value="ECO:0007669"/>
    <property type="project" value="InterPro"/>
</dbReference>
<name>A0A7G9LRG4_9BACT</name>
<dbReference type="GO" id="GO:0003677">
    <property type="term" value="F:DNA binding"/>
    <property type="evidence" value="ECO:0007669"/>
    <property type="project" value="InterPro"/>
</dbReference>
<dbReference type="Proteomes" id="UP000515842">
    <property type="component" value="Chromosome"/>
</dbReference>
<protein>
    <submittedName>
        <fullName evidence="2">Transposase</fullName>
    </submittedName>
</protein>
<gene>
    <name evidence="2" type="ORF">HOO34_03520</name>
</gene>
<dbReference type="SUPFAM" id="SSF53098">
    <property type="entry name" value="Ribonuclease H-like"/>
    <property type="match status" value="1"/>
</dbReference>
<evidence type="ECO:0000313" key="2">
    <source>
        <dbReference type="EMBL" id="QNM91213.1"/>
    </source>
</evidence>
<organism evidence="2 3">
    <name type="scientific">Aliarcobacter cryaerophilus</name>
    <dbReference type="NCBI Taxonomy" id="28198"/>
    <lineage>
        <taxon>Bacteria</taxon>
        <taxon>Pseudomonadati</taxon>
        <taxon>Campylobacterota</taxon>
        <taxon>Epsilonproteobacteria</taxon>
        <taxon>Campylobacterales</taxon>
        <taxon>Arcobacteraceae</taxon>
        <taxon>Aliarcobacter</taxon>
    </lineage>
</organism>